<dbReference type="AlphaFoldDB" id="A0A1R0H5R3"/>
<organism evidence="2 3">
    <name type="scientific">Smittium mucronatum</name>
    <dbReference type="NCBI Taxonomy" id="133383"/>
    <lineage>
        <taxon>Eukaryota</taxon>
        <taxon>Fungi</taxon>
        <taxon>Fungi incertae sedis</taxon>
        <taxon>Zoopagomycota</taxon>
        <taxon>Kickxellomycotina</taxon>
        <taxon>Harpellomycetes</taxon>
        <taxon>Harpellales</taxon>
        <taxon>Legeriomycetaceae</taxon>
        <taxon>Smittium</taxon>
    </lineage>
</organism>
<dbReference type="Proteomes" id="UP000187455">
    <property type="component" value="Unassembled WGS sequence"/>
</dbReference>
<evidence type="ECO:0000313" key="2">
    <source>
        <dbReference type="EMBL" id="OLY84477.1"/>
    </source>
</evidence>
<sequence length="102" mass="11403">MHTSKPVIRTSLLVSHLDNESSNYRFVVFSFMCFAMLCGGTIPLYASYGTSFVELLGFSNYQINSIVSMCDYAYHISAPFFGYLPFQVQIVIGLGSGMFIEL</sequence>
<name>A0A1R0H5R3_9FUNG</name>
<gene>
    <name evidence="2" type="ORF">AYI68_g1362</name>
</gene>
<feature type="transmembrane region" description="Helical" evidence="1">
    <location>
        <begin position="80"/>
        <end position="100"/>
    </location>
</feature>
<reference evidence="2 3" key="1">
    <citation type="journal article" date="2016" name="Mol. Biol. Evol.">
        <title>Genome-Wide Survey of Gut Fungi (Harpellales) Reveals the First Horizontally Transferred Ubiquitin Gene from a Mosquito Host.</title>
        <authorList>
            <person name="Wang Y."/>
            <person name="White M.M."/>
            <person name="Kvist S."/>
            <person name="Moncalvo J.M."/>
        </authorList>
    </citation>
    <scope>NUCLEOTIDE SEQUENCE [LARGE SCALE GENOMIC DNA]</scope>
    <source>
        <strain evidence="2 3">ALG-7-W6</strain>
    </source>
</reference>
<proteinExistence type="predicted"/>
<evidence type="ECO:0000313" key="3">
    <source>
        <dbReference type="Proteomes" id="UP000187455"/>
    </source>
</evidence>
<keyword evidence="3" id="KW-1185">Reference proteome</keyword>
<keyword evidence="1" id="KW-0472">Membrane</keyword>
<dbReference type="EMBL" id="LSSL01000480">
    <property type="protein sequence ID" value="OLY84477.1"/>
    <property type="molecule type" value="Genomic_DNA"/>
</dbReference>
<keyword evidence="1" id="KW-0812">Transmembrane</keyword>
<dbReference type="OrthoDB" id="410267at2759"/>
<accession>A0A1R0H5R3</accession>
<feature type="transmembrane region" description="Helical" evidence="1">
    <location>
        <begin position="26"/>
        <end position="46"/>
    </location>
</feature>
<protein>
    <submittedName>
        <fullName evidence="2">Uncharacterized protein</fullName>
    </submittedName>
</protein>
<keyword evidence="1" id="KW-1133">Transmembrane helix</keyword>
<comment type="caution">
    <text evidence="2">The sequence shown here is derived from an EMBL/GenBank/DDBJ whole genome shotgun (WGS) entry which is preliminary data.</text>
</comment>
<evidence type="ECO:0000256" key="1">
    <source>
        <dbReference type="SAM" id="Phobius"/>
    </source>
</evidence>